<feature type="domain" description="HhH-GPD" evidence="7">
    <location>
        <begin position="143"/>
        <end position="308"/>
    </location>
</feature>
<gene>
    <name evidence="8" type="ORF">RAK27_03585</name>
</gene>
<evidence type="ECO:0000256" key="3">
    <source>
        <dbReference type="ARBA" id="ARBA00012000"/>
    </source>
</evidence>
<dbReference type="EC" id="3.2.2.21" evidence="3"/>
<dbReference type="SMART" id="SM00478">
    <property type="entry name" value="ENDO3c"/>
    <property type="match status" value="1"/>
</dbReference>
<evidence type="ECO:0000256" key="2">
    <source>
        <dbReference type="ARBA" id="ARBA00010817"/>
    </source>
</evidence>
<evidence type="ECO:0000256" key="6">
    <source>
        <dbReference type="ARBA" id="ARBA00023204"/>
    </source>
</evidence>
<dbReference type="GO" id="GO:0006285">
    <property type="term" value="P:base-excision repair, AP site formation"/>
    <property type="evidence" value="ECO:0007669"/>
    <property type="project" value="TreeGrafter"/>
</dbReference>
<dbReference type="GO" id="GO:0032131">
    <property type="term" value="F:alkylated DNA binding"/>
    <property type="evidence" value="ECO:0007669"/>
    <property type="project" value="TreeGrafter"/>
</dbReference>
<dbReference type="InterPro" id="IPR037046">
    <property type="entry name" value="AlkA_N_sf"/>
</dbReference>
<dbReference type="Gene3D" id="1.10.1670.10">
    <property type="entry name" value="Helix-hairpin-Helix base-excision DNA repair enzymes (C-terminal)"/>
    <property type="match status" value="1"/>
</dbReference>
<reference evidence="8" key="1">
    <citation type="submission" date="2023-08" db="EMBL/GenBank/DDBJ databases">
        <title>Genomic characterization of piscicolin 126 produced by Carnobacterium maltaromaticum CM22 strain isolated from salmon (Salmo salar).</title>
        <authorList>
            <person name="Gonzalez-Gragera E."/>
            <person name="Garcia-Lopez J.D."/>
            <person name="Teso-Perez C."/>
            <person name="Gimenez-Hernandez I."/>
            <person name="Peralta-Sanchez J.M."/>
            <person name="Valdivia E."/>
            <person name="Montalban-Lopez M."/>
            <person name="Martin-Platero A.M."/>
            <person name="Banos A."/>
            <person name="Martinez-Bueno M."/>
        </authorList>
    </citation>
    <scope>NUCLEOTIDE SEQUENCE</scope>
    <source>
        <strain evidence="8">CM22</strain>
    </source>
</reference>
<evidence type="ECO:0000313" key="8">
    <source>
        <dbReference type="EMBL" id="MDZ5757731.1"/>
    </source>
</evidence>
<comment type="caution">
    <text evidence="8">The sequence shown here is derived from an EMBL/GenBank/DDBJ whole genome shotgun (WGS) entry which is preliminary data.</text>
</comment>
<comment type="similarity">
    <text evidence="2">Belongs to the alkylbase DNA glycosidase AlkA family.</text>
</comment>
<dbReference type="AlphaFoldDB" id="A0AAW9K3D0"/>
<dbReference type="Pfam" id="PF00730">
    <property type="entry name" value="HhH-GPD"/>
    <property type="match status" value="1"/>
</dbReference>
<protein>
    <recommendedName>
        <fullName evidence="3">DNA-3-methyladenine glycosylase II</fullName>
        <ecNumber evidence="3">3.2.2.21</ecNumber>
    </recommendedName>
</protein>
<keyword evidence="4" id="KW-0227">DNA damage</keyword>
<dbReference type="GO" id="GO:0008534">
    <property type="term" value="F:oxidized purine nucleobase lesion DNA N-glycosylase activity"/>
    <property type="evidence" value="ECO:0007669"/>
    <property type="project" value="InterPro"/>
</dbReference>
<dbReference type="CDD" id="cd00056">
    <property type="entry name" value="ENDO3c"/>
    <property type="match status" value="1"/>
</dbReference>
<dbReference type="GO" id="GO:0005737">
    <property type="term" value="C:cytoplasm"/>
    <property type="evidence" value="ECO:0007669"/>
    <property type="project" value="TreeGrafter"/>
</dbReference>
<dbReference type="PANTHER" id="PTHR43003:SF12">
    <property type="entry name" value="DNA-3-METHYLADENINE GLYCOSYLASE"/>
    <property type="match status" value="1"/>
</dbReference>
<dbReference type="GO" id="GO:0006289">
    <property type="term" value="P:nucleotide-excision repair"/>
    <property type="evidence" value="ECO:0007669"/>
    <property type="project" value="InterPro"/>
</dbReference>
<dbReference type="GO" id="GO:0043916">
    <property type="term" value="F:DNA-7-methylguanine glycosylase activity"/>
    <property type="evidence" value="ECO:0007669"/>
    <property type="project" value="TreeGrafter"/>
</dbReference>
<dbReference type="InterPro" id="IPR051912">
    <property type="entry name" value="Alkylbase_DNA_Glycosylase/TA"/>
</dbReference>
<proteinExistence type="inferred from homology"/>
<dbReference type="Gene3D" id="3.30.310.20">
    <property type="entry name" value="DNA-3-methyladenine glycosylase AlkA, N-terminal domain"/>
    <property type="match status" value="1"/>
</dbReference>
<dbReference type="GO" id="GO:0006307">
    <property type="term" value="P:DNA alkylation repair"/>
    <property type="evidence" value="ECO:0007669"/>
    <property type="project" value="TreeGrafter"/>
</dbReference>
<dbReference type="GO" id="GO:0008725">
    <property type="term" value="F:DNA-3-methyladenine glycosylase activity"/>
    <property type="evidence" value="ECO:0007669"/>
    <property type="project" value="TreeGrafter"/>
</dbReference>
<dbReference type="GO" id="GO:0032993">
    <property type="term" value="C:protein-DNA complex"/>
    <property type="evidence" value="ECO:0007669"/>
    <property type="project" value="TreeGrafter"/>
</dbReference>
<dbReference type="Proteomes" id="UP001290462">
    <property type="component" value="Unassembled WGS sequence"/>
</dbReference>
<dbReference type="RefSeq" id="WP_057000983.1">
    <property type="nucleotide sequence ID" value="NZ_CBCPHU010000006.1"/>
</dbReference>
<dbReference type="PANTHER" id="PTHR43003">
    <property type="entry name" value="DNA-3-METHYLADENINE GLYCOSYLASE"/>
    <property type="match status" value="1"/>
</dbReference>
<keyword evidence="5" id="KW-0378">Hydrolase</keyword>
<dbReference type="FunFam" id="1.10.340.30:FF:000004">
    <property type="entry name" value="DNA-3-methyladenine glycosylase II"/>
    <property type="match status" value="1"/>
</dbReference>
<comment type="catalytic activity">
    <reaction evidence="1">
        <text>Hydrolysis of alkylated DNA, releasing 3-methyladenine, 3-methylguanine, 7-methylguanine and 7-methyladenine.</text>
        <dbReference type="EC" id="3.2.2.21"/>
    </reaction>
</comment>
<evidence type="ECO:0000313" key="9">
    <source>
        <dbReference type="Proteomes" id="UP001290462"/>
    </source>
</evidence>
<dbReference type="InterPro" id="IPR003265">
    <property type="entry name" value="HhH-GPD_domain"/>
</dbReference>
<evidence type="ECO:0000256" key="5">
    <source>
        <dbReference type="ARBA" id="ARBA00022801"/>
    </source>
</evidence>
<dbReference type="InterPro" id="IPR012904">
    <property type="entry name" value="OGG_N"/>
</dbReference>
<organism evidence="8 9">
    <name type="scientific">Carnobacterium maltaromaticum</name>
    <name type="common">Carnobacterium piscicola</name>
    <dbReference type="NCBI Taxonomy" id="2751"/>
    <lineage>
        <taxon>Bacteria</taxon>
        <taxon>Bacillati</taxon>
        <taxon>Bacillota</taxon>
        <taxon>Bacilli</taxon>
        <taxon>Lactobacillales</taxon>
        <taxon>Carnobacteriaceae</taxon>
        <taxon>Carnobacterium</taxon>
    </lineage>
</organism>
<dbReference type="SUPFAM" id="SSF48150">
    <property type="entry name" value="DNA-glycosylase"/>
    <property type="match status" value="1"/>
</dbReference>
<evidence type="ECO:0000259" key="7">
    <source>
        <dbReference type="SMART" id="SM00478"/>
    </source>
</evidence>
<dbReference type="EMBL" id="JAVBVO010000002">
    <property type="protein sequence ID" value="MDZ5757731.1"/>
    <property type="molecule type" value="Genomic_DNA"/>
</dbReference>
<dbReference type="SUPFAM" id="SSF55945">
    <property type="entry name" value="TATA-box binding protein-like"/>
    <property type="match status" value="1"/>
</dbReference>
<evidence type="ECO:0000256" key="1">
    <source>
        <dbReference type="ARBA" id="ARBA00000086"/>
    </source>
</evidence>
<name>A0AAW9K3D0_CARML</name>
<dbReference type="InterPro" id="IPR023170">
    <property type="entry name" value="HhH_base_excis_C"/>
</dbReference>
<dbReference type="Gene3D" id="1.10.340.30">
    <property type="entry name" value="Hypothetical protein, domain 2"/>
    <property type="match status" value="1"/>
</dbReference>
<dbReference type="InterPro" id="IPR011257">
    <property type="entry name" value="DNA_glycosylase"/>
</dbReference>
<dbReference type="Pfam" id="PF07934">
    <property type="entry name" value="OGG_N"/>
    <property type="match status" value="1"/>
</dbReference>
<accession>A0AAW9K3D0</accession>
<evidence type="ECO:0000256" key="4">
    <source>
        <dbReference type="ARBA" id="ARBA00022763"/>
    </source>
</evidence>
<keyword evidence="6" id="KW-0234">DNA repair</keyword>
<sequence>MKPLNYSETIEQQIHIPLPPDFNYELNLDYLSREKNESLYTIHEKKIRRIIQVEQVDTLIEISYHPDHFLICIFLQNTRPTQLEERLKIINYIYDWFDLHRDLTQFYSLAQKDSVLKQSVSKFYGLRLIGIPDLFEALSWGIIGQQINLSFAYTLKRRLIEAYGESIDYEGVKYWSFPKPDLIASLAASDLTSLQLSQKKGDYLIGIAQLIASKKLSKEKLLAMDNFAASEKTLTDLYGIGPWTANYVLMRCLRYPEAFPVTDVGLLRAIQFSQSLEQKPTKEVVLNYAKAWKNWESYATFYLWRLLY</sequence>